<proteinExistence type="predicted"/>
<dbReference type="InterPro" id="IPR001296">
    <property type="entry name" value="Glyco_trans_1"/>
</dbReference>
<sequence length="706" mass="77766">MSVLAIPCAHPYVQALQPAGGWSFTEFLPDPVVNPARPEQWWPHPAFEQPWWEARDRQESAERIDLVHLHFGYEHLTVQQTRNFIRILRARRIPLVLTVHDIDNPHVVDQQAFHAQLRILLDDAARILTLTEAARTRLSVDFHVDPRLVTVVSHPRIVENPEAVVPAQHGTDIGVFLKSVRTNVVSDPAFYQNLAEHCASQGRELSVFLHRDQEGSVLHRVLAETPSLNVVVHDPFSDAELFAAVAECSAIVLPYVRGTHSGWLEMCRDLDVPVAIPDCGCYADQLDSPEAGVVYHVADARSAAAAAVRLAEHGHVPLVASRDEQREYLLQVHEEIYRELSTPKLNIALIAPARFPIAQPFAGGLEAFCATMVMAYRQLGHRVDLYAAAGSAGHVREWEFPGVDWTGYEHYRTDHTYPPGERQREDAAFARVMAHVQEQVEAGEYDVIHNNSLHPAPFATCGRLPMLTTIHTPVGEDMQRAICASVDAGGPEAAGIFAAVSHAAASTWNLPEPPRIIPNGFDGTVWRPGPGGPRAVWFGRVVPEKGLHLAIDAARELGVELAIAGRVGNEIYYEEEILPRLGADTHWVGESTQLELAELVGKSSVCFVTPDWEEPFGLVVIEALACGTPVAALARGGVSEILADYPGALADPEHPIEGLVKAAEYGLALEREKIAQWARSKFGDKQLALNYTELLHSVALRNRVPQ</sequence>
<evidence type="ECO:0000256" key="2">
    <source>
        <dbReference type="ARBA" id="ARBA00022679"/>
    </source>
</evidence>
<dbReference type="EMBL" id="JADKMY010000001">
    <property type="protein sequence ID" value="MBF4553211.1"/>
    <property type="molecule type" value="Genomic_DNA"/>
</dbReference>
<protein>
    <submittedName>
        <fullName evidence="5">Glycosyltransferase</fullName>
    </submittedName>
</protein>
<dbReference type="InterPro" id="IPR050194">
    <property type="entry name" value="Glycosyltransferase_grp1"/>
</dbReference>
<dbReference type="SUPFAM" id="SSF53756">
    <property type="entry name" value="UDP-Glycosyltransferase/glycogen phosphorylase"/>
    <property type="match status" value="2"/>
</dbReference>
<evidence type="ECO:0000313" key="6">
    <source>
        <dbReference type="Proteomes" id="UP000635902"/>
    </source>
</evidence>
<feature type="domain" description="Glycosyl transferase family 1" evidence="3">
    <location>
        <begin position="536"/>
        <end position="670"/>
    </location>
</feature>
<organism evidence="5 6">
    <name type="scientific">Corynebacterium suicordis DSM 45110</name>
    <dbReference type="NCBI Taxonomy" id="1121369"/>
    <lineage>
        <taxon>Bacteria</taxon>
        <taxon>Bacillati</taxon>
        <taxon>Actinomycetota</taxon>
        <taxon>Actinomycetes</taxon>
        <taxon>Mycobacteriales</taxon>
        <taxon>Corynebacteriaceae</taxon>
        <taxon>Corynebacterium</taxon>
    </lineage>
</organism>
<dbReference type="Pfam" id="PF00534">
    <property type="entry name" value="Glycos_transf_1"/>
    <property type="match status" value="1"/>
</dbReference>
<keyword evidence="6" id="KW-1185">Reference proteome</keyword>
<dbReference type="InterPro" id="IPR028098">
    <property type="entry name" value="Glyco_trans_4-like_N"/>
</dbReference>
<dbReference type="PANTHER" id="PTHR45947">
    <property type="entry name" value="SULFOQUINOVOSYL TRANSFERASE SQD2"/>
    <property type="match status" value="1"/>
</dbReference>
<dbReference type="RefSeq" id="WP_194556039.1">
    <property type="nucleotide sequence ID" value="NZ_JADKMY010000001.1"/>
</dbReference>
<dbReference type="Pfam" id="PF13439">
    <property type="entry name" value="Glyco_transf_4"/>
    <property type="match status" value="2"/>
</dbReference>
<evidence type="ECO:0000259" key="4">
    <source>
        <dbReference type="Pfam" id="PF13439"/>
    </source>
</evidence>
<keyword evidence="2" id="KW-0808">Transferase</keyword>
<evidence type="ECO:0000259" key="3">
    <source>
        <dbReference type="Pfam" id="PF00534"/>
    </source>
</evidence>
<dbReference type="Proteomes" id="UP000635902">
    <property type="component" value="Unassembled WGS sequence"/>
</dbReference>
<comment type="caution">
    <text evidence="5">The sequence shown here is derived from an EMBL/GenBank/DDBJ whole genome shotgun (WGS) entry which is preliminary data.</text>
</comment>
<reference evidence="5 6" key="1">
    <citation type="submission" date="2020-10" db="EMBL/GenBank/DDBJ databases">
        <title>Novel species in genus Corynebacterium.</title>
        <authorList>
            <person name="Zhang G."/>
        </authorList>
    </citation>
    <scope>NUCLEOTIDE SEQUENCE [LARGE SCALE GENOMIC DNA]</scope>
    <source>
        <strain evidence="5 6">DSM 45110</strain>
    </source>
</reference>
<evidence type="ECO:0000313" key="5">
    <source>
        <dbReference type="EMBL" id="MBF4553211.1"/>
    </source>
</evidence>
<accession>A0ABR9ZJE2</accession>
<feature type="domain" description="Glycosyltransferase subfamily 4-like N-terminal" evidence="4">
    <location>
        <begin position="40"/>
        <end position="153"/>
    </location>
</feature>
<dbReference type="Gene3D" id="3.40.50.2000">
    <property type="entry name" value="Glycogen Phosphorylase B"/>
    <property type="match status" value="3"/>
</dbReference>
<dbReference type="PANTHER" id="PTHR45947:SF3">
    <property type="entry name" value="SULFOQUINOVOSYL TRANSFERASE SQD2"/>
    <property type="match status" value="1"/>
</dbReference>
<gene>
    <name evidence="5" type="ORF">IRY30_03825</name>
</gene>
<keyword evidence="1" id="KW-0328">Glycosyltransferase</keyword>
<name>A0ABR9ZJE2_9CORY</name>
<feature type="domain" description="Glycosyltransferase subfamily 4-like N-terminal" evidence="4">
    <location>
        <begin position="363"/>
        <end position="522"/>
    </location>
</feature>
<evidence type="ECO:0000256" key="1">
    <source>
        <dbReference type="ARBA" id="ARBA00022676"/>
    </source>
</evidence>